<dbReference type="InterPro" id="IPR005662">
    <property type="entry name" value="GTPase_Era-like"/>
</dbReference>
<reference evidence="3" key="1">
    <citation type="submission" date="2020-06" db="EMBL/GenBank/DDBJ databases">
        <authorList>
            <consortium name="Plant Systems Biology data submission"/>
        </authorList>
    </citation>
    <scope>NUCLEOTIDE SEQUENCE</scope>
    <source>
        <strain evidence="3">D6</strain>
    </source>
</reference>
<dbReference type="SUPFAM" id="SSF52540">
    <property type="entry name" value="P-loop containing nucleoside triphosphate hydrolases"/>
    <property type="match status" value="1"/>
</dbReference>
<dbReference type="PANTHER" id="PTHR42698">
    <property type="entry name" value="GTPASE ERA"/>
    <property type="match status" value="1"/>
</dbReference>
<gene>
    <name evidence="3" type="ORF">SEMRO_859_G212010.1</name>
</gene>
<feature type="region of interest" description="Disordered" evidence="1">
    <location>
        <begin position="63"/>
        <end position="87"/>
    </location>
</feature>
<organism evidence="3 4">
    <name type="scientific">Seminavis robusta</name>
    <dbReference type="NCBI Taxonomy" id="568900"/>
    <lineage>
        <taxon>Eukaryota</taxon>
        <taxon>Sar</taxon>
        <taxon>Stramenopiles</taxon>
        <taxon>Ochrophyta</taxon>
        <taxon>Bacillariophyta</taxon>
        <taxon>Bacillariophyceae</taxon>
        <taxon>Bacillariophycidae</taxon>
        <taxon>Naviculales</taxon>
        <taxon>Naviculaceae</taxon>
        <taxon>Seminavis</taxon>
    </lineage>
</organism>
<dbReference type="EMBL" id="CAICTM010000858">
    <property type="protein sequence ID" value="CAB9517478.1"/>
    <property type="molecule type" value="Genomic_DNA"/>
</dbReference>
<dbReference type="PANTHER" id="PTHR42698:SF1">
    <property type="entry name" value="GTPASE ERA, MITOCHONDRIAL"/>
    <property type="match status" value="1"/>
</dbReference>
<evidence type="ECO:0000259" key="2">
    <source>
        <dbReference type="Pfam" id="PF00350"/>
    </source>
</evidence>
<name>A0A9N8HJG7_9STRA</name>
<dbReference type="AlphaFoldDB" id="A0A9N8HJG7"/>
<dbReference type="GO" id="GO:0005525">
    <property type="term" value="F:GTP binding"/>
    <property type="evidence" value="ECO:0007669"/>
    <property type="project" value="InterPro"/>
</dbReference>
<keyword evidence="4" id="KW-1185">Reference proteome</keyword>
<feature type="domain" description="Dynamin N-terminal" evidence="2">
    <location>
        <begin position="18"/>
        <end position="205"/>
    </location>
</feature>
<sequence length="594" mass="67183">MPKQPANIMISKKFEVKVALLGYVSVGKTTVLNAMLRAKFSEVSMMRTTAGINLFRIINPDPNSDAEVGPSGNRNSSSDQWSVVADQETQKPADVLRQIEASNQSLRGTRKIEEKHFNVELEEPLCTTRNDTSLVIVDVPGLNEADSDSIYVKYVEDNWKSFDCVVVVMDARQGVNTEEQISLLKLVTKNLSSKKDIPTIILFNKVDEPDDSQQAMMVQEARQKIQEMFSVGCRKESLGTLLRTTNGPSEIPSDAYPVFLATSAIHAFFYRTASLLTFEEFKNKFDSELIDMIGREEVGRFRWKKLSEDEKYEAVYESVRADTNYQERLEATNFDKFLSILSVAVGGVDNQGRILEKQLDVAVESLMENDGISVSVLRSIHDKSLVLGKNLSHLKRHFWKLYKRSKEKATKAFVDELEVKPLASAAKLLSTYFSFARALGWREEENLIRTEVCKLVKVQLGTIANKQGLKRFQGNLCGPCYTRSTANKKTWESLSLSDWLALLGSILIMAYNRDFCENFSHENILLSQLKGRFISCLHLWQIPCDCSTCLQVSVVAAARSKMKIEVPDNLADEEHWGHVAWKCCKLLEMMDRSN</sequence>
<dbReference type="GO" id="GO:0019843">
    <property type="term" value="F:rRNA binding"/>
    <property type="evidence" value="ECO:0007669"/>
    <property type="project" value="TreeGrafter"/>
</dbReference>
<protein>
    <recommendedName>
        <fullName evidence="2">Dynamin N-terminal domain-containing protein</fullName>
    </recommendedName>
</protein>
<dbReference type="Gene3D" id="3.40.50.300">
    <property type="entry name" value="P-loop containing nucleotide triphosphate hydrolases"/>
    <property type="match status" value="1"/>
</dbReference>
<dbReference type="Pfam" id="PF00350">
    <property type="entry name" value="Dynamin_N"/>
    <property type="match status" value="1"/>
</dbReference>
<evidence type="ECO:0000256" key="1">
    <source>
        <dbReference type="SAM" id="MobiDB-lite"/>
    </source>
</evidence>
<evidence type="ECO:0000313" key="3">
    <source>
        <dbReference type="EMBL" id="CAB9517478.1"/>
    </source>
</evidence>
<dbReference type="GO" id="GO:0000028">
    <property type="term" value="P:ribosomal small subunit assembly"/>
    <property type="evidence" value="ECO:0007669"/>
    <property type="project" value="TreeGrafter"/>
</dbReference>
<dbReference type="InterPro" id="IPR027417">
    <property type="entry name" value="P-loop_NTPase"/>
</dbReference>
<comment type="caution">
    <text evidence="3">The sequence shown here is derived from an EMBL/GenBank/DDBJ whole genome shotgun (WGS) entry which is preliminary data.</text>
</comment>
<dbReference type="OrthoDB" id="43903at2759"/>
<proteinExistence type="predicted"/>
<dbReference type="InterPro" id="IPR045063">
    <property type="entry name" value="Dynamin_N"/>
</dbReference>
<accession>A0A9N8HJG7</accession>
<dbReference type="GO" id="GO:0043024">
    <property type="term" value="F:ribosomal small subunit binding"/>
    <property type="evidence" value="ECO:0007669"/>
    <property type="project" value="TreeGrafter"/>
</dbReference>
<feature type="compositionally biased region" description="Polar residues" evidence="1">
    <location>
        <begin position="72"/>
        <end position="81"/>
    </location>
</feature>
<evidence type="ECO:0000313" key="4">
    <source>
        <dbReference type="Proteomes" id="UP001153069"/>
    </source>
</evidence>
<dbReference type="Proteomes" id="UP001153069">
    <property type="component" value="Unassembled WGS sequence"/>
</dbReference>